<proteinExistence type="predicted"/>
<dbReference type="InterPro" id="IPR013783">
    <property type="entry name" value="Ig-like_fold"/>
</dbReference>
<feature type="domain" description="Pesticidal crystal protein Cry22Aa Ig-like" evidence="2">
    <location>
        <begin position="105"/>
        <end position="174"/>
    </location>
</feature>
<dbReference type="Gene3D" id="2.60.40.10">
    <property type="entry name" value="Immunoglobulins"/>
    <property type="match status" value="2"/>
</dbReference>
<keyword evidence="4" id="KW-1185">Reference proteome</keyword>
<dbReference type="InterPro" id="IPR032179">
    <property type="entry name" value="Cry22Aa_Ig-like"/>
</dbReference>
<sequence>MACGGGATTPDELPDTSVDSVAPVISLVGDSSMTLSVGDTYLEPGASANDDVDGSVPVTISGVVDTATVGRYTLTYAASDAANNTSSKTRIVDVVQSIDTTPPAISLNGPDSLTIALGGVYEEQGAEAFDDRDGEVAVDISGVVDTSVVDVYTVTYRAMDLAGNTAEVTRTVHVVSSASTDVFSLSGTFWRSTCNLVEAGHPDTEEDTYQRSEQRYDEGATNVDIDVYIYEPSNSSCTGGASYLFSATYSVVFGAQVVTDSGLNAHQIDMELVWESIEDSWEPVLRSIIYRDGSFLYGGIETENPQTRPSELEFDEYFTLVEE</sequence>
<evidence type="ECO:0000313" key="4">
    <source>
        <dbReference type="Proteomes" id="UP000559987"/>
    </source>
</evidence>
<dbReference type="GO" id="GO:0001784">
    <property type="term" value="F:phosphotyrosine residue binding"/>
    <property type="evidence" value="ECO:0007669"/>
    <property type="project" value="TreeGrafter"/>
</dbReference>
<dbReference type="Pfam" id="PF16403">
    <property type="entry name" value="Bact_surface_Ig-like"/>
    <property type="match status" value="2"/>
</dbReference>
<name>A0A839UW45_9GAMM</name>
<evidence type="ECO:0000313" key="3">
    <source>
        <dbReference type="EMBL" id="MBB3169577.1"/>
    </source>
</evidence>
<dbReference type="RefSeq" id="WP_183911080.1">
    <property type="nucleotide sequence ID" value="NZ_JACHXZ010000004.1"/>
</dbReference>
<dbReference type="AlphaFoldDB" id="A0A839UW45"/>
<dbReference type="PANTHER" id="PTHR15127">
    <property type="entry name" value="HEAVYWEIGHT, ISOFORM A"/>
    <property type="match status" value="1"/>
</dbReference>
<organism evidence="3 4">
    <name type="scientific">Simiduia aestuariiviva</name>
    <dbReference type="NCBI Taxonomy" id="1510459"/>
    <lineage>
        <taxon>Bacteria</taxon>
        <taxon>Pseudomonadati</taxon>
        <taxon>Pseudomonadota</taxon>
        <taxon>Gammaproteobacteria</taxon>
        <taxon>Cellvibrionales</taxon>
        <taxon>Cellvibrionaceae</taxon>
        <taxon>Simiduia</taxon>
    </lineage>
</organism>
<keyword evidence="1" id="KW-0727">SH2 domain</keyword>
<comment type="caution">
    <text evidence="3">The sequence shown here is derived from an EMBL/GenBank/DDBJ whole genome shotgun (WGS) entry which is preliminary data.</text>
</comment>
<dbReference type="Proteomes" id="UP000559987">
    <property type="component" value="Unassembled WGS sequence"/>
</dbReference>
<gene>
    <name evidence="3" type="ORF">FHS30_002790</name>
</gene>
<accession>A0A839UW45</accession>
<protein>
    <recommendedName>
        <fullName evidence="2">Pesticidal crystal protein Cry22Aa Ig-like domain-containing protein</fullName>
    </recommendedName>
</protein>
<evidence type="ECO:0000259" key="2">
    <source>
        <dbReference type="Pfam" id="PF16403"/>
    </source>
</evidence>
<dbReference type="EMBL" id="JACHXZ010000004">
    <property type="protein sequence ID" value="MBB3169577.1"/>
    <property type="molecule type" value="Genomic_DNA"/>
</dbReference>
<dbReference type="InterPro" id="IPR051846">
    <property type="entry name" value="SH2_domain_adapters"/>
</dbReference>
<feature type="domain" description="Pesticidal crystal protein Cry22Aa Ig-like" evidence="2">
    <location>
        <begin position="25"/>
        <end position="94"/>
    </location>
</feature>
<dbReference type="PANTHER" id="PTHR15127:SF32">
    <property type="entry name" value="HEAVYWEIGHT, ISOFORM A"/>
    <property type="match status" value="1"/>
</dbReference>
<reference evidence="3 4" key="1">
    <citation type="submission" date="2020-08" db="EMBL/GenBank/DDBJ databases">
        <title>Genomic Encyclopedia of Type Strains, Phase III (KMG-III): the genomes of soil and plant-associated and newly described type strains.</title>
        <authorList>
            <person name="Whitman W."/>
        </authorList>
    </citation>
    <scope>NUCLEOTIDE SEQUENCE [LARGE SCALE GENOMIC DNA]</scope>
    <source>
        <strain evidence="3 4">CECT 8571</strain>
    </source>
</reference>
<evidence type="ECO:0000256" key="1">
    <source>
        <dbReference type="ARBA" id="ARBA00022999"/>
    </source>
</evidence>